<dbReference type="SUPFAM" id="SSF52518">
    <property type="entry name" value="Thiamin diphosphate-binding fold (THDP-binding)"/>
    <property type="match status" value="2"/>
</dbReference>
<sequence length="560" mass="59645">MRKSVGAYLIERLQQLGVRRIYGVPGDYNLEFLELIEQAEGLTFIGNCNELNAAYAADGDARLSGISAVLTTYGVGDLSALSAIAGSYAEGVPVVMISGIPPLHAIAQRALLHHTLADGGYENVMNCYRQFTVAQARLMPQDAATEIDRVLGAAWREKQPVYLQLPSDTCCVSVSVPAGNDISSSPGSDPVQLQAAVTEMARRLEQASRPVLLLDALVRRYDLGARVRQLSEMLDIPFATLATSKAALCETSPRYQGIYGGKASSPALYDLVRQADCVIGLGVRFVDATSGYFSQSFDSDAFINIGAFDVRCGADAFMGVGAADLLDGVLAHLAARASSSRPAKAAPAAPTGAPDRAIGTAEWGQPAFWARIQTFLRTGDVVLADNGTSLVALTHMRMPAECHFVSQPIWAAIGYTLPALLGALNASPKRRHLLFIGDGSFQMTAQELSSILRAGHRPVIFLLNNRGYTIERMILGENAAYNDIANWDYAALPEVLGPSGGAICLRAGNADELEAALRQAEDPSHLVFIELAFAPMDGPTGIASFGGVVRHYDYGAFGEG</sequence>
<dbReference type="PANTHER" id="PTHR43452">
    <property type="entry name" value="PYRUVATE DECARBOXYLASE"/>
    <property type="match status" value="1"/>
</dbReference>
<dbReference type="InterPro" id="IPR012000">
    <property type="entry name" value="Thiamin_PyroP_enz_cen_dom"/>
</dbReference>
<dbReference type="CDD" id="cd02005">
    <property type="entry name" value="TPP_PDC_IPDC"/>
    <property type="match status" value="1"/>
</dbReference>
<dbReference type="Proteomes" id="UP000247609">
    <property type="component" value="Unassembled WGS sequence"/>
</dbReference>
<keyword evidence="14" id="KW-0670">Pyruvate</keyword>
<dbReference type="GO" id="GO:0000949">
    <property type="term" value="P:aromatic amino acid family catabolic process to alcohol via Ehrlich pathway"/>
    <property type="evidence" value="ECO:0007669"/>
    <property type="project" value="TreeGrafter"/>
</dbReference>
<comment type="cofactor">
    <cofactor evidence="2">
        <name>thiamine diphosphate</name>
        <dbReference type="ChEBI" id="CHEBI:58937"/>
    </cofactor>
</comment>
<dbReference type="Pfam" id="PF02776">
    <property type="entry name" value="TPP_enzyme_N"/>
    <property type="match status" value="1"/>
</dbReference>
<protein>
    <submittedName>
        <fullName evidence="14">Pyruvate decarboxylase</fullName>
    </submittedName>
</protein>
<proteinExistence type="inferred from homology"/>
<evidence type="ECO:0000256" key="6">
    <source>
        <dbReference type="ARBA" id="ARBA00022842"/>
    </source>
</evidence>
<dbReference type="GO" id="GO:0030976">
    <property type="term" value="F:thiamine pyrophosphate binding"/>
    <property type="evidence" value="ECO:0007669"/>
    <property type="project" value="InterPro"/>
</dbReference>
<evidence type="ECO:0000256" key="2">
    <source>
        <dbReference type="ARBA" id="ARBA00001964"/>
    </source>
</evidence>
<evidence type="ECO:0000256" key="8">
    <source>
        <dbReference type="ARBA" id="ARBA00023239"/>
    </source>
</evidence>
<evidence type="ECO:0000256" key="3">
    <source>
        <dbReference type="ARBA" id="ARBA00007812"/>
    </source>
</evidence>
<dbReference type="InterPro" id="IPR012110">
    <property type="entry name" value="PDC/IPDC-like"/>
</dbReference>
<dbReference type="InterPro" id="IPR029035">
    <property type="entry name" value="DHS-like_NAD/FAD-binding_dom"/>
</dbReference>
<evidence type="ECO:0000256" key="10">
    <source>
        <dbReference type="RuleBase" id="RU362132"/>
    </source>
</evidence>
<organism evidence="14 15">
    <name type="scientific">Novacetimonas pomaceti</name>
    <dbReference type="NCBI Taxonomy" id="2021998"/>
    <lineage>
        <taxon>Bacteria</taxon>
        <taxon>Pseudomonadati</taxon>
        <taxon>Pseudomonadota</taxon>
        <taxon>Alphaproteobacteria</taxon>
        <taxon>Acetobacterales</taxon>
        <taxon>Acetobacteraceae</taxon>
        <taxon>Novacetimonas</taxon>
    </lineage>
</organism>
<dbReference type="PANTHER" id="PTHR43452:SF30">
    <property type="entry name" value="PYRUVATE DECARBOXYLASE ISOZYME 1-RELATED"/>
    <property type="match status" value="1"/>
</dbReference>
<dbReference type="InterPro" id="IPR047213">
    <property type="entry name" value="TPP_PYR_PDC_IPDC-like"/>
</dbReference>
<gene>
    <name evidence="14" type="ORF">CFR71_00125</name>
</gene>
<dbReference type="InterPro" id="IPR029061">
    <property type="entry name" value="THDP-binding"/>
</dbReference>
<reference evidence="14 15" key="1">
    <citation type="submission" date="2017-07" db="EMBL/GenBank/DDBJ databases">
        <title>A draft genome sequence of Komagataeibacter sp. T5K1.</title>
        <authorList>
            <person name="Skraban J."/>
            <person name="Cleenwerck I."/>
            <person name="Vandamme P."/>
            <person name="Trcek J."/>
        </authorList>
    </citation>
    <scope>NUCLEOTIDE SEQUENCE [LARGE SCALE GENOMIC DNA]</scope>
    <source>
        <strain evidence="14 15">T5K1</strain>
    </source>
</reference>
<keyword evidence="5" id="KW-0210">Decarboxylase</keyword>
<evidence type="ECO:0000256" key="7">
    <source>
        <dbReference type="ARBA" id="ARBA00023052"/>
    </source>
</evidence>
<dbReference type="GO" id="GO:0004737">
    <property type="term" value="F:pyruvate decarboxylase activity"/>
    <property type="evidence" value="ECO:0007669"/>
    <property type="project" value="TreeGrafter"/>
</dbReference>
<evidence type="ECO:0000256" key="1">
    <source>
        <dbReference type="ARBA" id="ARBA00001920"/>
    </source>
</evidence>
<evidence type="ECO:0000313" key="14">
    <source>
        <dbReference type="EMBL" id="PYD77174.1"/>
    </source>
</evidence>
<dbReference type="GO" id="GO:0005829">
    <property type="term" value="C:cytosol"/>
    <property type="evidence" value="ECO:0007669"/>
    <property type="project" value="TreeGrafter"/>
</dbReference>
<feature type="domain" description="Thiamine pyrophosphate enzyme N-terminal TPP-binding" evidence="13">
    <location>
        <begin position="4"/>
        <end position="109"/>
    </location>
</feature>
<feature type="domain" description="Thiamine pyrophosphate enzyme TPP-binding" evidence="12">
    <location>
        <begin position="388"/>
        <end position="530"/>
    </location>
</feature>
<keyword evidence="7 10" id="KW-0786">Thiamine pyrophosphate</keyword>
<keyword evidence="4 9" id="KW-0479">Metal-binding</keyword>
<dbReference type="InterPro" id="IPR012001">
    <property type="entry name" value="Thiamin_PyroP_enz_TPP-bd_dom"/>
</dbReference>
<dbReference type="Pfam" id="PF00205">
    <property type="entry name" value="TPP_enzyme_M"/>
    <property type="match status" value="1"/>
</dbReference>
<comment type="caution">
    <text evidence="14">The sequence shown here is derived from an EMBL/GenBank/DDBJ whole genome shotgun (WGS) entry which is preliminary data.</text>
</comment>
<feature type="binding site" evidence="9">
    <location>
        <position position="467"/>
    </location>
    <ligand>
        <name>Mg(2+)</name>
        <dbReference type="ChEBI" id="CHEBI:18420"/>
    </ligand>
</feature>
<keyword evidence="6 9" id="KW-0460">Magnesium</keyword>
<keyword evidence="8" id="KW-0456">Lyase</keyword>
<dbReference type="PROSITE" id="PS00187">
    <property type="entry name" value="TPP_ENZYMES"/>
    <property type="match status" value="1"/>
</dbReference>
<dbReference type="AlphaFoldDB" id="A0A318QGZ7"/>
<dbReference type="InterPro" id="IPR047214">
    <property type="entry name" value="TPP_PDC_IPDC"/>
</dbReference>
<evidence type="ECO:0000259" key="12">
    <source>
        <dbReference type="Pfam" id="PF02775"/>
    </source>
</evidence>
<dbReference type="Gene3D" id="3.40.50.970">
    <property type="match status" value="2"/>
</dbReference>
<accession>A0A318QGZ7</accession>
<evidence type="ECO:0000256" key="9">
    <source>
        <dbReference type="PIRSR" id="PIRSR036565-2"/>
    </source>
</evidence>
<dbReference type="FunFam" id="3.40.50.970:FF:000019">
    <property type="entry name" value="Pyruvate decarboxylase isozyme"/>
    <property type="match status" value="1"/>
</dbReference>
<dbReference type="GO" id="GO:0000287">
    <property type="term" value="F:magnesium ion binding"/>
    <property type="evidence" value="ECO:0007669"/>
    <property type="project" value="InterPro"/>
</dbReference>
<evidence type="ECO:0000259" key="11">
    <source>
        <dbReference type="Pfam" id="PF00205"/>
    </source>
</evidence>
<evidence type="ECO:0000259" key="13">
    <source>
        <dbReference type="Pfam" id="PF02776"/>
    </source>
</evidence>
<dbReference type="InterPro" id="IPR011766">
    <property type="entry name" value="TPP_enzyme_TPP-bd"/>
</dbReference>
<dbReference type="SUPFAM" id="SSF52467">
    <property type="entry name" value="DHS-like NAD/FAD-binding domain"/>
    <property type="match status" value="1"/>
</dbReference>
<name>A0A318QGZ7_9PROT</name>
<dbReference type="EMBL" id="NOXG01000001">
    <property type="protein sequence ID" value="PYD77174.1"/>
    <property type="molecule type" value="Genomic_DNA"/>
</dbReference>
<feature type="binding site" evidence="9">
    <location>
        <position position="465"/>
    </location>
    <ligand>
        <name>Mg(2+)</name>
        <dbReference type="ChEBI" id="CHEBI:18420"/>
    </ligand>
</feature>
<comment type="cofactor">
    <cofactor evidence="1">
        <name>a metal cation</name>
        <dbReference type="ChEBI" id="CHEBI:25213"/>
    </cofactor>
</comment>
<dbReference type="FunFam" id="3.40.50.970:FF:000024">
    <property type="entry name" value="Pyruvate decarboxylase isozyme"/>
    <property type="match status" value="1"/>
</dbReference>
<evidence type="ECO:0000313" key="15">
    <source>
        <dbReference type="Proteomes" id="UP000247609"/>
    </source>
</evidence>
<evidence type="ECO:0000256" key="4">
    <source>
        <dbReference type="ARBA" id="ARBA00022723"/>
    </source>
</evidence>
<comment type="similarity">
    <text evidence="3 10">Belongs to the TPP enzyme family.</text>
</comment>
<dbReference type="InterPro" id="IPR000399">
    <property type="entry name" value="TPP-bd_CS"/>
</dbReference>
<feature type="binding site" evidence="9">
    <location>
        <position position="438"/>
    </location>
    <ligand>
        <name>Mg(2+)</name>
        <dbReference type="ChEBI" id="CHEBI:18420"/>
    </ligand>
</feature>
<dbReference type="Gene3D" id="3.40.50.1220">
    <property type="entry name" value="TPP-binding domain"/>
    <property type="match status" value="1"/>
</dbReference>
<feature type="domain" description="Thiamine pyrophosphate enzyme central" evidence="11">
    <location>
        <begin position="198"/>
        <end position="306"/>
    </location>
</feature>
<dbReference type="PIRSF" id="PIRSF036565">
    <property type="entry name" value="Pyruvt_ip_decrb"/>
    <property type="match status" value="1"/>
</dbReference>
<comment type="cofactor">
    <cofactor evidence="9">
        <name>Mg(2+)</name>
        <dbReference type="ChEBI" id="CHEBI:18420"/>
    </cofactor>
    <text evidence="9">Binds 1 Mg(2+) per subunit.</text>
</comment>
<evidence type="ECO:0000256" key="5">
    <source>
        <dbReference type="ARBA" id="ARBA00022793"/>
    </source>
</evidence>
<dbReference type="Pfam" id="PF02775">
    <property type="entry name" value="TPP_enzyme_C"/>
    <property type="match status" value="1"/>
</dbReference>
<dbReference type="CDD" id="cd07038">
    <property type="entry name" value="TPP_PYR_PDC_IPDC_like"/>
    <property type="match status" value="1"/>
</dbReference>